<dbReference type="RefSeq" id="XP_022331283.1">
    <property type="nucleotide sequence ID" value="XM_022475575.1"/>
</dbReference>
<evidence type="ECO:0000256" key="2">
    <source>
        <dbReference type="ARBA" id="ARBA00022692"/>
    </source>
</evidence>
<comment type="similarity">
    <text evidence="5">Belongs to the TMEM179 family.</text>
</comment>
<dbReference type="PANTHER" id="PTHR31872">
    <property type="entry name" value="TRANSMEMBRANE PROTEIN 179"/>
    <property type="match status" value="1"/>
</dbReference>
<evidence type="ECO:0000313" key="7">
    <source>
        <dbReference type="Proteomes" id="UP000694844"/>
    </source>
</evidence>
<feature type="transmembrane region" description="Helical" evidence="6">
    <location>
        <begin position="177"/>
        <end position="198"/>
    </location>
</feature>
<accession>A0A8B8DUG9</accession>
<feature type="transmembrane region" description="Helical" evidence="6">
    <location>
        <begin position="99"/>
        <end position="124"/>
    </location>
</feature>
<evidence type="ECO:0000256" key="5">
    <source>
        <dbReference type="ARBA" id="ARBA00093776"/>
    </source>
</evidence>
<dbReference type="InterPro" id="IPR059010">
    <property type="entry name" value="TMEM179-179B"/>
</dbReference>
<evidence type="ECO:0000256" key="4">
    <source>
        <dbReference type="ARBA" id="ARBA00023136"/>
    </source>
</evidence>
<evidence type="ECO:0000256" key="3">
    <source>
        <dbReference type="ARBA" id="ARBA00022989"/>
    </source>
</evidence>
<keyword evidence="3 6" id="KW-1133">Transmembrane helix</keyword>
<dbReference type="InterPro" id="IPR029673">
    <property type="entry name" value="TMEM179"/>
</dbReference>
<evidence type="ECO:0000256" key="1">
    <source>
        <dbReference type="ARBA" id="ARBA00004141"/>
    </source>
</evidence>
<dbReference type="OrthoDB" id="6423876at2759"/>
<dbReference type="Pfam" id="PF26158">
    <property type="entry name" value="Claudin_TMEM179-179B"/>
    <property type="match status" value="1"/>
</dbReference>
<dbReference type="GeneID" id="111129291"/>
<proteinExistence type="inferred from homology"/>
<protein>
    <submittedName>
        <fullName evidence="8">Transmembrane protein 179B-like</fullName>
    </submittedName>
</protein>
<reference evidence="8" key="1">
    <citation type="submission" date="2025-08" db="UniProtKB">
        <authorList>
            <consortium name="RefSeq"/>
        </authorList>
    </citation>
    <scope>IDENTIFICATION</scope>
    <source>
        <tissue evidence="8">Whole sample</tissue>
    </source>
</reference>
<dbReference type="PANTHER" id="PTHR31872:SF7">
    <property type="entry name" value="TRANSMEMBRANE PROTEIN 179B-LIKE"/>
    <property type="match status" value="1"/>
</dbReference>
<organism evidence="7 8">
    <name type="scientific">Crassostrea virginica</name>
    <name type="common">Eastern oyster</name>
    <dbReference type="NCBI Taxonomy" id="6565"/>
    <lineage>
        <taxon>Eukaryota</taxon>
        <taxon>Metazoa</taxon>
        <taxon>Spiralia</taxon>
        <taxon>Lophotrochozoa</taxon>
        <taxon>Mollusca</taxon>
        <taxon>Bivalvia</taxon>
        <taxon>Autobranchia</taxon>
        <taxon>Pteriomorphia</taxon>
        <taxon>Ostreida</taxon>
        <taxon>Ostreoidea</taxon>
        <taxon>Ostreidae</taxon>
        <taxon>Crassostrea</taxon>
    </lineage>
</organism>
<dbReference type="KEGG" id="cvn:111129291"/>
<keyword evidence="4 6" id="KW-0472">Membrane</keyword>
<dbReference type="Proteomes" id="UP000694844">
    <property type="component" value="Chromosome 4"/>
</dbReference>
<keyword evidence="7" id="KW-1185">Reference proteome</keyword>
<feature type="transmembrane region" description="Helical" evidence="6">
    <location>
        <begin position="64"/>
        <end position="87"/>
    </location>
</feature>
<keyword evidence="2 6" id="KW-0812">Transmembrane</keyword>
<evidence type="ECO:0000256" key="6">
    <source>
        <dbReference type="SAM" id="Phobius"/>
    </source>
</evidence>
<dbReference type="AlphaFoldDB" id="A0A8B8DUG9"/>
<sequence>MAAADIQLLVNTIFYIAIFVGGFVVSIPVGVVNISNGGNCFLYASYDKEECVTYSSSLNCNFPIYFAVFACIFYGLAQTCYNAYAVYKSTKDPTVGSQMWVMPFILLNSLVAAVMMVAACMISVGFDKTCSSFEDITKKTSCALAENKHVRSACSGPEEEKDYTSGSFFKLFHVAEVAAWLCWLLWVALVASGIIRAIRNRRLRTGKAADKEEIIKE</sequence>
<name>A0A8B8DUG9_CRAVI</name>
<gene>
    <name evidence="8" type="primary">LOC111129291</name>
</gene>
<evidence type="ECO:0000313" key="8">
    <source>
        <dbReference type="RefSeq" id="XP_022331283.1"/>
    </source>
</evidence>
<comment type="subcellular location">
    <subcellularLocation>
        <location evidence="1">Membrane</location>
        <topology evidence="1">Multi-pass membrane protein</topology>
    </subcellularLocation>
</comment>
<feature type="transmembrane region" description="Helical" evidence="6">
    <location>
        <begin position="12"/>
        <end position="34"/>
    </location>
</feature>